<dbReference type="PROSITE" id="PS51149">
    <property type="entry name" value="GLY_RADICAL_2"/>
    <property type="match status" value="1"/>
</dbReference>
<keyword evidence="7" id="KW-1185">Reference proteome</keyword>
<dbReference type="CDD" id="cd01677">
    <property type="entry name" value="PFL2_DhaB_BssA"/>
    <property type="match status" value="1"/>
</dbReference>
<evidence type="ECO:0000256" key="2">
    <source>
        <dbReference type="ARBA" id="ARBA00023239"/>
    </source>
</evidence>
<evidence type="ECO:0000259" key="5">
    <source>
        <dbReference type="PROSITE" id="PS51554"/>
    </source>
</evidence>
<dbReference type="InterPro" id="IPR019777">
    <property type="entry name" value="Form_AcTrfase_GR_CS"/>
</dbReference>
<proteinExistence type="predicted"/>
<dbReference type="Gene3D" id="3.20.70.20">
    <property type="match status" value="1"/>
</dbReference>
<dbReference type="Proteomes" id="UP000199584">
    <property type="component" value="Unassembled WGS sequence"/>
</dbReference>
<dbReference type="PROSITE" id="PS51554">
    <property type="entry name" value="PFL"/>
    <property type="match status" value="1"/>
</dbReference>
<organism evidence="6 7">
    <name type="scientific">Desulfoscipio geothermicus DSM 3669</name>
    <dbReference type="NCBI Taxonomy" id="1121426"/>
    <lineage>
        <taxon>Bacteria</taxon>
        <taxon>Bacillati</taxon>
        <taxon>Bacillota</taxon>
        <taxon>Clostridia</taxon>
        <taxon>Eubacteriales</taxon>
        <taxon>Desulfallaceae</taxon>
        <taxon>Desulfoscipio</taxon>
    </lineage>
</organism>
<protein>
    <submittedName>
        <fullName evidence="6">Formate C-acetyltransferase</fullName>
    </submittedName>
</protein>
<reference evidence="7" key="1">
    <citation type="submission" date="2016-10" db="EMBL/GenBank/DDBJ databases">
        <authorList>
            <person name="Varghese N."/>
            <person name="Submissions S."/>
        </authorList>
    </citation>
    <scope>NUCLEOTIDE SEQUENCE [LARGE SCALE GENOMIC DNA]</scope>
    <source>
        <strain evidence="7">DSM 3669</strain>
    </source>
</reference>
<sequence length="828" mass="93474">MEAAAKVLTPQEERIIKGLDKEELTTEEAKNKRQRVNKLLARFRKVPRVDIQRALLFTESFQETESLPVVLRWAKAMENVLNKIEVVINDDELIVGTCGGTGRHSILYPELRGCWLEEGLQRLKEQGAYLVSDEDIKTVKEKIVPYWRGKTAHETYISLLPEETRYLIYGDDNYGASGLMQDNANINATLNWAVDYQKVLEKGFLGIKKDAEEKLNSLDVVDPQNHIQKTPFLKAVIIVCDAMIAFAKRYAELAREMARNEKDKIRKKELERIAEVCEWVPANPARTFHEAVQSQWFTQLGCRLEQPTTGVISNGRIDQYLYPYYKKDLEEGRINEDSALELLECLWLKIADFVPLNATNAKSFWEGYAHFEQTVIGGQTRDGQDATNELSYLILKSKKEFPLHYPDLSVRIHSQTPEPFLREVCELIREGTGFPKLLNDEEIIPHLLAQGATLEDARDYTGCACTEIRMINTSTYMVVGGNINLPAALEMALNDGVLKLKGNKQRLGVTTGDARNFATFDELMNAFRLQVEYLVRHFYIRQTALEMTNAMKLAAPLMSSLHDVCMNELTDIHQPLKGGVSADTGNINLNGFGTAVESLAAIKKLVYDDKKITMNELLEALEANFEGKEALRQMLLNAPKYGNNAPYADQIAREVDAMLLTTARKFKTPNGHQYIKFVPVTSHVGLGVVMGATPNGRKAGEPLSEGISPTQGVDMKGPLSTLLSIDRAKSRKYANSLARLLNIKLSPQVVAGEKGLQDLMSMVRTFCDLKLWHLQFNILNSDILRDAQKNPEKYRNLIVRVAGYSAYFVDLSPQLQNEIINRTEHQHM</sequence>
<evidence type="ECO:0000256" key="3">
    <source>
        <dbReference type="PROSITE-ProRule" id="PRU00493"/>
    </source>
</evidence>
<dbReference type="STRING" id="39060.SAMN05660706_13810"/>
<keyword evidence="6" id="KW-0808">Transferase</keyword>
<dbReference type="GO" id="GO:0016829">
    <property type="term" value="F:lyase activity"/>
    <property type="evidence" value="ECO:0007669"/>
    <property type="project" value="UniProtKB-KW"/>
</dbReference>
<dbReference type="RefSeq" id="WP_092487204.1">
    <property type="nucleotide sequence ID" value="NZ_FOYM01000038.1"/>
</dbReference>
<dbReference type="Pfam" id="PF01228">
    <property type="entry name" value="Gly_radical"/>
    <property type="match status" value="1"/>
</dbReference>
<dbReference type="InterPro" id="IPR001150">
    <property type="entry name" value="Gly_radical"/>
</dbReference>
<dbReference type="InterPro" id="IPR004184">
    <property type="entry name" value="PFL_dom"/>
</dbReference>
<feature type="domain" description="PFL" evidence="5">
    <location>
        <begin position="31"/>
        <end position="698"/>
    </location>
</feature>
<dbReference type="OrthoDB" id="9803969at2"/>
<feature type="modified residue" description="Glycine radical" evidence="3">
    <location>
        <position position="803"/>
    </location>
</feature>
<evidence type="ECO:0000256" key="1">
    <source>
        <dbReference type="ARBA" id="ARBA00022818"/>
    </source>
</evidence>
<dbReference type="PANTHER" id="PTHR43641:SF2">
    <property type="entry name" value="DEHYDRATASE YBIW-RELATED"/>
    <property type="match status" value="1"/>
</dbReference>
<dbReference type="EMBL" id="FOYM01000038">
    <property type="protein sequence ID" value="SFR16051.1"/>
    <property type="molecule type" value="Genomic_DNA"/>
</dbReference>
<dbReference type="PANTHER" id="PTHR43641">
    <property type="entry name" value="FORMATE ACETYLTRANSFERASE 3-RELATED"/>
    <property type="match status" value="1"/>
</dbReference>
<accession>A0A1I6EET6</accession>
<dbReference type="InterPro" id="IPR051215">
    <property type="entry name" value="GRE"/>
</dbReference>
<dbReference type="GO" id="GO:0005829">
    <property type="term" value="C:cytosol"/>
    <property type="evidence" value="ECO:0007669"/>
    <property type="project" value="TreeGrafter"/>
</dbReference>
<dbReference type="Pfam" id="PF02901">
    <property type="entry name" value="PFL-like"/>
    <property type="match status" value="1"/>
</dbReference>
<evidence type="ECO:0000313" key="6">
    <source>
        <dbReference type="EMBL" id="SFR16051.1"/>
    </source>
</evidence>
<dbReference type="SUPFAM" id="SSF51998">
    <property type="entry name" value="PFL-like glycyl radical enzymes"/>
    <property type="match status" value="1"/>
</dbReference>
<name>A0A1I6EET6_9FIRM</name>
<keyword evidence="2" id="KW-0456">Lyase</keyword>
<feature type="domain" description="Glycine radical" evidence="4">
    <location>
        <begin position="705"/>
        <end position="828"/>
    </location>
</feature>
<dbReference type="PROSITE" id="PS00850">
    <property type="entry name" value="GLY_RADICAL_1"/>
    <property type="match status" value="1"/>
</dbReference>
<dbReference type="AlphaFoldDB" id="A0A1I6EET6"/>
<dbReference type="GO" id="GO:0016740">
    <property type="term" value="F:transferase activity"/>
    <property type="evidence" value="ECO:0007669"/>
    <property type="project" value="UniProtKB-KW"/>
</dbReference>
<gene>
    <name evidence="6" type="ORF">SAMN05660706_13810</name>
</gene>
<evidence type="ECO:0000313" key="7">
    <source>
        <dbReference type="Proteomes" id="UP000199584"/>
    </source>
</evidence>
<evidence type="ECO:0000259" key="4">
    <source>
        <dbReference type="PROSITE" id="PS51149"/>
    </source>
</evidence>
<keyword evidence="1 3" id="KW-0556">Organic radical</keyword>